<dbReference type="InterPro" id="IPR000719">
    <property type="entry name" value="Prot_kinase_dom"/>
</dbReference>
<dbReference type="GO" id="GO:0005524">
    <property type="term" value="F:ATP binding"/>
    <property type="evidence" value="ECO:0007669"/>
    <property type="project" value="InterPro"/>
</dbReference>
<dbReference type="AlphaFoldDB" id="A0A8S1NIL0"/>
<dbReference type="Pfam" id="PF00069">
    <property type="entry name" value="Pkinase"/>
    <property type="match status" value="1"/>
</dbReference>
<dbReference type="Proteomes" id="UP000692954">
    <property type="component" value="Unassembled WGS sequence"/>
</dbReference>
<accession>A0A8S1NIL0</accession>
<feature type="domain" description="Protein kinase" evidence="1">
    <location>
        <begin position="1"/>
        <end position="66"/>
    </location>
</feature>
<keyword evidence="3" id="KW-1185">Reference proteome</keyword>
<sequence>MHRNGICHRDLKPNNILSYESIYINSIDKNQIKVTDFNQFGDFKDREEIEMWTYTGTIEFSASDRF</sequence>
<proteinExistence type="predicted"/>
<dbReference type="GO" id="GO:0004672">
    <property type="term" value="F:protein kinase activity"/>
    <property type="evidence" value="ECO:0007669"/>
    <property type="project" value="InterPro"/>
</dbReference>
<evidence type="ECO:0000313" key="3">
    <source>
        <dbReference type="Proteomes" id="UP000692954"/>
    </source>
</evidence>
<organism evidence="2 3">
    <name type="scientific">Paramecium sonneborni</name>
    <dbReference type="NCBI Taxonomy" id="65129"/>
    <lineage>
        <taxon>Eukaryota</taxon>
        <taxon>Sar</taxon>
        <taxon>Alveolata</taxon>
        <taxon>Ciliophora</taxon>
        <taxon>Intramacronucleata</taxon>
        <taxon>Oligohymenophorea</taxon>
        <taxon>Peniculida</taxon>
        <taxon>Parameciidae</taxon>
        <taxon>Paramecium</taxon>
    </lineage>
</organism>
<evidence type="ECO:0000313" key="2">
    <source>
        <dbReference type="EMBL" id="CAD8092250.1"/>
    </source>
</evidence>
<reference evidence="2" key="1">
    <citation type="submission" date="2021-01" db="EMBL/GenBank/DDBJ databases">
        <authorList>
            <consortium name="Genoscope - CEA"/>
            <person name="William W."/>
        </authorList>
    </citation>
    <scope>NUCLEOTIDE SEQUENCE</scope>
</reference>
<protein>
    <recommendedName>
        <fullName evidence="1">Protein kinase domain-containing protein</fullName>
    </recommendedName>
</protein>
<dbReference type="OrthoDB" id="10252171at2759"/>
<evidence type="ECO:0000259" key="1">
    <source>
        <dbReference type="PROSITE" id="PS50011"/>
    </source>
</evidence>
<comment type="caution">
    <text evidence="2">The sequence shown here is derived from an EMBL/GenBank/DDBJ whole genome shotgun (WGS) entry which is preliminary data.</text>
</comment>
<dbReference type="PROSITE" id="PS50011">
    <property type="entry name" value="PROTEIN_KINASE_DOM"/>
    <property type="match status" value="1"/>
</dbReference>
<name>A0A8S1NIL0_9CILI</name>
<gene>
    <name evidence="2" type="ORF">PSON_ATCC_30995.1.T0580308</name>
</gene>
<dbReference type="EMBL" id="CAJJDN010000058">
    <property type="protein sequence ID" value="CAD8092250.1"/>
    <property type="molecule type" value="Genomic_DNA"/>
</dbReference>